<feature type="compositionally biased region" description="Low complexity" evidence="2">
    <location>
        <begin position="718"/>
        <end position="736"/>
    </location>
</feature>
<feature type="domain" description="Protein kinase" evidence="3">
    <location>
        <begin position="2"/>
        <end position="284"/>
    </location>
</feature>
<dbReference type="InterPro" id="IPR011009">
    <property type="entry name" value="Kinase-like_dom_sf"/>
</dbReference>
<feature type="repeat" description="HEAT" evidence="1">
    <location>
        <begin position="366"/>
        <end position="404"/>
    </location>
</feature>
<feature type="compositionally biased region" description="Polar residues" evidence="2">
    <location>
        <begin position="595"/>
        <end position="630"/>
    </location>
</feature>
<accession>A0ABC8ZKD8</accession>
<evidence type="ECO:0000313" key="5">
    <source>
        <dbReference type="Proteomes" id="UP001497457"/>
    </source>
</evidence>
<dbReference type="InterPro" id="IPR051177">
    <property type="entry name" value="CIK-Related_Protein"/>
</dbReference>
<dbReference type="PROSITE" id="PS50077">
    <property type="entry name" value="HEAT_REPEAT"/>
    <property type="match status" value="1"/>
</dbReference>
<organism evidence="4 5">
    <name type="scientific">Urochloa decumbens</name>
    <dbReference type="NCBI Taxonomy" id="240449"/>
    <lineage>
        <taxon>Eukaryota</taxon>
        <taxon>Viridiplantae</taxon>
        <taxon>Streptophyta</taxon>
        <taxon>Embryophyta</taxon>
        <taxon>Tracheophyta</taxon>
        <taxon>Spermatophyta</taxon>
        <taxon>Magnoliopsida</taxon>
        <taxon>Liliopsida</taxon>
        <taxon>Poales</taxon>
        <taxon>Poaceae</taxon>
        <taxon>PACMAD clade</taxon>
        <taxon>Panicoideae</taxon>
        <taxon>Panicodae</taxon>
        <taxon>Paniceae</taxon>
        <taxon>Melinidinae</taxon>
        <taxon>Urochloa</taxon>
    </lineage>
</organism>
<name>A0ABC8ZKD8_9POAL</name>
<evidence type="ECO:0000313" key="4">
    <source>
        <dbReference type="EMBL" id="CAL4960736.1"/>
    </source>
</evidence>
<reference evidence="4" key="1">
    <citation type="submission" date="2024-10" db="EMBL/GenBank/DDBJ databases">
        <authorList>
            <person name="Ryan C."/>
        </authorList>
    </citation>
    <scope>NUCLEOTIDE SEQUENCE [LARGE SCALE GENOMIC DNA]</scope>
</reference>
<dbReference type="PROSITE" id="PS50011">
    <property type="entry name" value="PROTEIN_KINASE_DOM"/>
    <property type="match status" value="1"/>
</dbReference>
<feature type="compositionally biased region" description="Basic and acidic residues" evidence="2">
    <location>
        <begin position="654"/>
        <end position="674"/>
    </location>
</feature>
<keyword evidence="5" id="KW-1185">Reference proteome</keyword>
<dbReference type="SUPFAM" id="SSF48371">
    <property type="entry name" value="ARM repeat"/>
    <property type="match status" value="1"/>
</dbReference>
<evidence type="ECO:0000256" key="2">
    <source>
        <dbReference type="SAM" id="MobiDB-lite"/>
    </source>
</evidence>
<gene>
    <name evidence="4" type="ORF">URODEC1_LOCUS44595</name>
</gene>
<dbReference type="AlphaFoldDB" id="A0ABC8ZKD8"/>
<evidence type="ECO:0000259" key="3">
    <source>
        <dbReference type="PROSITE" id="PS50011"/>
    </source>
</evidence>
<dbReference type="InterPro" id="IPR011989">
    <property type="entry name" value="ARM-like"/>
</dbReference>
<feature type="region of interest" description="Disordered" evidence="2">
    <location>
        <begin position="595"/>
        <end position="816"/>
    </location>
</feature>
<protein>
    <recommendedName>
        <fullName evidence="3">Protein kinase domain-containing protein</fullName>
    </recommendedName>
</protein>
<dbReference type="InterPro" id="IPR021133">
    <property type="entry name" value="HEAT_type_2"/>
</dbReference>
<dbReference type="Gene3D" id="1.25.10.10">
    <property type="entry name" value="Leucine-rich Repeat Variant"/>
    <property type="match status" value="1"/>
</dbReference>
<sequence length="816" mass="88348">MFKFLKEVVAGSGSGLKDFPYTVGEPYASAWGSWTHHRGTSKDDGSPVSIFSLSGSNPQDRHLVAGRNGVKRLRTVRHPNILSFLHSTEAEVPDGPAMKHTIYIVTEPVMPLSEKVKELNLGGTQRDEYFAWGLHQISKAVSFLNNDCKLVHGNVCLASVVVTQTLDWKLHAFDVLSEFDASNEASGSPMLQFEWLVGTQYKPMELTKSDWASIRKSPPWAIDSWGLGCLIYELFSGAKLARTEDLRNTASIPKSLLPDYQRLLNSTPSRRLNPSKLIDNSEFFQNKLVETIQFMEVLNLKDSVEKDSFFRKLPNIAEQLPREIVLKKLLPVLASSLEFGSAAAPALTVLLKMGSWLSVDQFSIKVLPTIVKLFASNDRAIRACLLQHIDQFGESLSAQTVDEQVFPNVATGFSDTTVSIRELTLKSMLVLAPKLSQRTISGSLLKYLSKLQVDEDPGIRTNTTILLGNIASHMNDGTRKRVLINAFTVRALRDTFPPARAAGIMALSVTSSYYEMTEIATRILPNIVVLTFDPDSDVRTKAFQATDQFLQIARQHHEKLTTGDTMVAESTGVQLNTGNSGLLGWAMSSITQKGKASDHGSISTANASNSQVSATSAATPGYAPSTSSSLDKAAPASARSSVDGWGELEDDNIHEENGSDKEGWDDVDPFDDKASPSLLSNIQAAQKRPVVQPKQAVASAKSHQLKAPKSEDDPLWGPIAAAPPKSASKSADIKPSTSHNDEDDLWGSIAAPAPKTSGKPLKAPAANSDDLWGAIAAPPPSTKARPLASSGRGRGTKPAQPKLGAQRIGRTSSTGM</sequence>
<dbReference type="Gene3D" id="3.30.200.20">
    <property type="entry name" value="Phosphorylase Kinase, domain 1"/>
    <property type="match status" value="1"/>
</dbReference>
<dbReference type="PANTHER" id="PTHR12984">
    <property type="entry name" value="SCY1-RELATED S/T PROTEIN KINASE-LIKE"/>
    <property type="match status" value="1"/>
</dbReference>
<feature type="region of interest" description="Disordered" evidence="2">
    <location>
        <begin position="35"/>
        <end position="54"/>
    </location>
</feature>
<dbReference type="Gene3D" id="1.10.510.10">
    <property type="entry name" value="Transferase(Phosphotransferase) domain 1"/>
    <property type="match status" value="1"/>
</dbReference>
<dbReference type="SMART" id="SM00220">
    <property type="entry name" value="S_TKc"/>
    <property type="match status" value="1"/>
</dbReference>
<dbReference type="InterPro" id="IPR016024">
    <property type="entry name" value="ARM-type_fold"/>
</dbReference>
<proteinExistence type="predicted"/>
<dbReference type="Proteomes" id="UP001497457">
    <property type="component" value="Chromosome 19rd"/>
</dbReference>
<dbReference type="InterPro" id="IPR000719">
    <property type="entry name" value="Prot_kinase_dom"/>
</dbReference>
<dbReference type="EMBL" id="OZ075129">
    <property type="protein sequence ID" value="CAL4960736.1"/>
    <property type="molecule type" value="Genomic_DNA"/>
</dbReference>
<dbReference type="SUPFAM" id="SSF56112">
    <property type="entry name" value="Protein kinase-like (PK-like)"/>
    <property type="match status" value="1"/>
</dbReference>
<evidence type="ECO:0000256" key="1">
    <source>
        <dbReference type="PROSITE-ProRule" id="PRU00103"/>
    </source>
</evidence>
<dbReference type="PANTHER" id="PTHR12984:SF3">
    <property type="entry name" value="N-TERMINAL KINASE-LIKE PROTEIN"/>
    <property type="match status" value="1"/>
</dbReference>